<protein>
    <submittedName>
        <fullName evidence="2">Zinc finger protein 532</fullName>
    </submittedName>
</protein>
<name>A0A5N4DJR2_CAMDR</name>
<gene>
    <name evidence="2" type="ORF">Cadr_000008902</name>
</gene>
<proteinExistence type="predicted"/>
<dbReference type="EMBL" id="JWIN03000011">
    <property type="protein sequence ID" value="KAB1271325.1"/>
    <property type="molecule type" value="Genomic_DNA"/>
</dbReference>
<evidence type="ECO:0000256" key="1">
    <source>
        <dbReference type="SAM" id="MobiDB-lite"/>
    </source>
</evidence>
<dbReference type="PANTHER" id="PTHR47222:SF3">
    <property type="entry name" value="ZINC FINGER PROTEIN 532"/>
    <property type="match status" value="1"/>
</dbReference>
<sequence length="431" mass="47739">MMRVERGKNEVERCSRRQLRRRMVQKRNREEEEDDEELDLNTGVFILIFWFKYFQLFSMLANTWRIASWPHAQHYFLGVSAKRVHLRAPVQSVVITNAVAPAELTPKQVTIKPVVTAFLLVSAVKTAGSRVINVKLTNNTMVKDTVISVASIQSTSSAIIKAANATQQQTVVVLGSSLANAKLVPKTAPCQLNLLPQGSQATAELCQVCTTPQQQIKQAIINAVASQPPKKVSWILAVSSLQSSVVEAFNKLLCSNGAAAQQEGGSMNGHRMNLWLQVPEHYLRSRDLISRAGERAAQLAESKTGELNRDAPTTQHDESGERQKEVGRCEGRQLRRRMVQRKQEEEEDDEELDLNKAVQHAGKHMEIALWPHHSTILGVSAKRVHLKAPVQSVVITNAVAPAELTPKQVTIKPVVTAFPGVSCEDGWLASH</sequence>
<evidence type="ECO:0000313" key="3">
    <source>
        <dbReference type="Proteomes" id="UP000299084"/>
    </source>
</evidence>
<evidence type="ECO:0000313" key="2">
    <source>
        <dbReference type="EMBL" id="KAB1271325.1"/>
    </source>
</evidence>
<dbReference type="PANTHER" id="PTHR47222">
    <property type="entry name" value="ZINC FINGER PROTEIN 532-RELATED"/>
    <property type="match status" value="1"/>
</dbReference>
<dbReference type="Proteomes" id="UP000299084">
    <property type="component" value="Unassembled WGS sequence"/>
</dbReference>
<organism evidence="2 3">
    <name type="scientific">Camelus dromedarius</name>
    <name type="common">Dromedary</name>
    <name type="synonym">Arabian camel</name>
    <dbReference type="NCBI Taxonomy" id="9838"/>
    <lineage>
        <taxon>Eukaryota</taxon>
        <taxon>Metazoa</taxon>
        <taxon>Chordata</taxon>
        <taxon>Craniata</taxon>
        <taxon>Vertebrata</taxon>
        <taxon>Euteleostomi</taxon>
        <taxon>Mammalia</taxon>
        <taxon>Eutheria</taxon>
        <taxon>Laurasiatheria</taxon>
        <taxon>Artiodactyla</taxon>
        <taxon>Tylopoda</taxon>
        <taxon>Camelidae</taxon>
        <taxon>Camelus</taxon>
    </lineage>
</organism>
<reference evidence="2 3" key="1">
    <citation type="journal article" date="2019" name="Mol. Ecol. Resour.">
        <title>Improving Illumina assemblies with Hi-C and long reads: an example with the North African dromedary.</title>
        <authorList>
            <person name="Elbers J.P."/>
            <person name="Rogers M.F."/>
            <person name="Perelman P.L."/>
            <person name="Proskuryakova A.A."/>
            <person name="Serdyukova N.A."/>
            <person name="Johnson W.E."/>
            <person name="Horin P."/>
            <person name="Corander J."/>
            <person name="Murphy D."/>
            <person name="Burger P.A."/>
        </authorList>
    </citation>
    <scope>NUCLEOTIDE SEQUENCE [LARGE SCALE GENOMIC DNA]</scope>
    <source>
        <strain evidence="2">Drom800</strain>
        <tissue evidence="2">Blood</tissue>
    </source>
</reference>
<dbReference type="AlphaFoldDB" id="A0A5N4DJR2"/>
<feature type="region of interest" description="Disordered" evidence="1">
    <location>
        <begin position="295"/>
        <end position="329"/>
    </location>
</feature>
<dbReference type="InterPro" id="IPR045914">
    <property type="entry name" value="Zn532-like"/>
</dbReference>
<keyword evidence="3" id="KW-1185">Reference proteome</keyword>
<accession>A0A5N4DJR2</accession>
<feature type="compositionally biased region" description="Basic and acidic residues" evidence="1">
    <location>
        <begin position="303"/>
        <end position="329"/>
    </location>
</feature>
<comment type="caution">
    <text evidence="2">The sequence shown here is derived from an EMBL/GenBank/DDBJ whole genome shotgun (WGS) entry which is preliminary data.</text>
</comment>